<name>A0A939JVV2_9HYPH</name>
<dbReference type="CDD" id="cd00586">
    <property type="entry name" value="4HBT"/>
    <property type="match status" value="1"/>
</dbReference>
<dbReference type="InterPro" id="IPR029069">
    <property type="entry name" value="HotDog_dom_sf"/>
</dbReference>
<dbReference type="PANTHER" id="PTHR31793">
    <property type="entry name" value="4-HYDROXYBENZOYL-COA THIOESTERASE FAMILY MEMBER"/>
    <property type="match status" value="1"/>
</dbReference>
<gene>
    <name evidence="3" type="ORF">J1C48_07315</name>
</gene>
<organism evidence="3 4">
    <name type="scientific">Jiella flava</name>
    <dbReference type="NCBI Taxonomy" id="2816857"/>
    <lineage>
        <taxon>Bacteria</taxon>
        <taxon>Pseudomonadati</taxon>
        <taxon>Pseudomonadota</taxon>
        <taxon>Alphaproteobacteria</taxon>
        <taxon>Hyphomicrobiales</taxon>
        <taxon>Aurantimonadaceae</taxon>
        <taxon>Jiella</taxon>
    </lineage>
</organism>
<dbReference type="EMBL" id="JAFMPP010000005">
    <property type="protein sequence ID" value="MBO0662377.1"/>
    <property type="molecule type" value="Genomic_DNA"/>
</dbReference>
<keyword evidence="4" id="KW-1185">Reference proteome</keyword>
<comment type="caution">
    <text evidence="3">The sequence shown here is derived from an EMBL/GenBank/DDBJ whole genome shotgun (WGS) entry which is preliminary data.</text>
</comment>
<dbReference type="Pfam" id="PF13279">
    <property type="entry name" value="4HBT_2"/>
    <property type="match status" value="1"/>
</dbReference>
<reference evidence="3" key="1">
    <citation type="submission" date="2021-03" db="EMBL/GenBank/DDBJ databases">
        <title>Whole genome sequence of Jiella sp. CQZ9-1.</title>
        <authorList>
            <person name="Tuo L."/>
        </authorList>
    </citation>
    <scope>NUCLEOTIDE SEQUENCE</scope>
    <source>
        <strain evidence="3">CQZ9-1</strain>
    </source>
</reference>
<dbReference type="SUPFAM" id="SSF54637">
    <property type="entry name" value="Thioesterase/thiol ester dehydrase-isomerase"/>
    <property type="match status" value="1"/>
</dbReference>
<evidence type="ECO:0000313" key="4">
    <source>
        <dbReference type="Proteomes" id="UP000664122"/>
    </source>
</evidence>
<proteinExistence type="inferred from homology"/>
<keyword evidence="2" id="KW-0378">Hydrolase</keyword>
<dbReference type="Proteomes" id="UP000664122">
    <property type="component" value="Unassembled WGS sequence"/>
</dbReference>
<dbReference type="InterPro" id="IPR050563">
    <property type="entry name" value="4-hydroxybenzoyl-CoA_TE"/>
</dbReference>
<evidence type="ECO:0000313" key="3">
    <source>
        <dbReference type="EMBL" id="MBO0662377.1"/>
    </source>
</evidence>
<dbReference type="AlphaFoldDB" id="A0A939JVV2"/>
<evidence type="ECO:0000256" key="2">
    <source>
        <dbReference type="ARBA" id="ARBA00022801"/>
    </source>
</evidence>
<dbReference type="Gene3D" id="3.10.129.10">
    <property type="entry name" value="Hotdog Thioesterase"/>
    <property type="match status" value="1"/>
</dbReference>
<dbReference type="GO" id="GO:0047617">
    <property type="term" value="F:fatty acyl-CoA hydrolase activity"/>
    <property type="evidence" value="ECO:0007669"/>
    <property type="project" value="TreeGrafter"/>
</dbReference>
<dbReference type="PANTHER" id="PTHR31793:SF27">
    <property type="entry name" value="NOVEL THIOESTERASE SUPERFAMILY DOMAIN AND SAPOSIN A-TYPE DOMAIN CONTAINING PROTEIN (0610012H03RIK)"/>
    <property type="match status" value="1"/>
</dbReference>
<evidence type="ECO:0000256" key="1">
    <source>
        <dbReference type="ARBA" id="ARBA00005953"/>
    </source>
</evidence>
<sequence>MRPALDRERTIVSEPALNDFTFRTRDKLRYGDTDRQGHVNNAVFSTFFETGRVEMLHSGEAPRPAGTAFVVAHIAIDFRREVTWPGEVEIGTGLAVIGRSSLQMRQGIFQNGQFCARAETVIVLIDEETRKATPLPDDMRSRLAPLVVTGESPF</sequence>
<protein>
    <submittedName>
        <fullName evidence="3">Acyl-CoA thioesterase</fullName>
    </submittedName>
</protein>
<comment type="similarity">
    <text evidence="1">Belongs to the 4-hydroxybenzoyl-CoA thioesterase family.</text>
</comment>
<accession>A0A939JVV2</accession>